<sequence>MSLREATLLRREDIEGRERLQDHYKTLNPHLRAALIHARVAERRERPEPCGGDSDMD</sequence>
<gene>
    <name evidence="1" type="ORF">QO015_000942</name>
</gene>
<keyword evidence="2" id="KW-1185">Reference proteome</keyword>
<organism evidence="1 2">
    <name type="scientific">Kaistia geumhonensis</name>
    <dbReference type="NCBI Taxonomy" id="410839"/>
    <lineage>
        <taxon>Bacteria</taxon>
        <taxon>Pseudomonadati</taxon>
        <taxon>Pseudomonadota</taxon>
        <taxon>Alphaproteobacteria</taxon>
        <taxon>Hyphomicrobiales</taxon>
        <taxon>Kaistiaceae</taxon>
        <taxon>Kaistia</taxon>
    </lineage>
</organism>
<evidence type="ECO:0000313" key="1">
    <source>
        <dbReference type="EMBL" id="MDQ0515329.1"/>
    </source>
</evidence>
<comment type="caution">
    <text evidence="1">The sequence shown here is derived from an EMBL/GenBank/DDBJ whole genome shotgun (WGS) entry which is preliminary data.</text>
</comment>
<protein>
    <submittedName>
        <fullName evidence="1">Uncharacterized protein</fullName>
    </submittedName>
</protein>
<reference evidence="1 2" key="1">
    <citation type="submission" date="2023-07" db="EMBL/GenBank/DDBJ databases">
        <title>Genomic Encyclopedia of Type Strains, Phase IV (KMG-IV): sequencing the most valuable type-strain genomes for metagenomic binning, comparative biology and taxonomic classification.</title>
        <authorList>
            <person name="Goeker M."/>
        </authorList>
    </citation>
    <scope>NUCLEOTIDE SEQUENCE [LARGE SCALE GENOMIC DNA]</scope>
    <source>
        <strain evidence="1 2">B1-1</strain>
    </source>
</reference>
<dbReference type="RefSeq" id="WP_266281125.1">
    <property type="nucleotide sequence ID" value="NZ_JAPKNF010000001.1"/>
</dbReference>
<proteinExistence type="predicted"/>
<name>A0ABU0M2Y7_9HYPH</name>
<dbReference type="EMBL" id="JAUSWJ010000001">
    <property type="protein sequence ID" value="MDQ0515329.1"/>
    <property type="molecule type" value="Genomic_DNA"/>
</dbReference>
<dbReference type="Proteomes" id="UP001223743">
    <property type="component" value="Unassembled WGS sequence"/>
</dbReference>
<accession>A0ABU0M2Y7</accession>
<evidence type="ECO:0000313" key="2">
    <source>
        <dbReference type="Proteomes" id="UP001223743"/>
    </source>
</evidence>